<evidence type="ECO:0000313" key="5">
    <source>
        <dbReference type="Proteomes" id="UP000239648"/>
    </source>
</evidence>
<feature type="compositionally biased region" description="Polar residues" evidence="1">
    <location>
        <begin position="58"/>
        <end position="72"/>
    </location>
</feature>
<proteinExistence type="predicted"/>
<dbReference type="Proteomes" id="UP000239648">
    <property type="component" value="Unassembled WGS sequence"/>
</dbReference>
<sequence>MFQSTRPRGARHGRARATRIHGCFNPRAREGRDPLGSSISSVFSRFQSTRPRGARPAANTTPMQATRFQSTRPRGARPQLQCGGHGIGQFQSTRPRGARLGGALQRFFNGRVSIHAPARGATSTDSRAPRAVKGFNPRAREGRDGGIVRRAIGPRLFQSTRPRGARRLRCAGGRSAGIVSIHAPARGATYRSMLSPWWNHCFNPRAREGRDPRSTARQTLAFTFQSTRPRGARPAAVAPAGRC</sequence>
<keyword evidence="5" id="KW-1185">Reference proteome</keyword>
<feature type="region of interest" description="Disordered" evidence="1">
    <location>
        <begin position="46"/>
        <end position="78"/>
    </location>
</feature>
<evidence type="ECO:0000313" key="3">
    <source>
        <dbReference type="EMBL" id="PPK55364.1"/>
    </source>
</evidence>
<evidence type="ECO:0000313" key="2">
    <source>
        <dbReference type="EMBL" id="PPK52388.1"/>
    </source>
</evidence>
<protein>
    <submittedName>
        <fullName evidence="3">Uncharacterized protein</fullName>
    </submittedName>
</protein>
<dbReference type="EMBL" id="PTIU01000006">
    <property type="protein sequence ID" value="PPK55364.1"/>
    <property type="molecule type" value="Genomic_DNA"/>
</dbReference>
<reference evidence="3 4" key="2">
    <citation type="submission" date="2018-02" db="EMBL/GenBank/DDBJ databases">
        <title>Subsurface microbial communities from deep shales in Ohio and West Virginia, USA.</title>
        <authorList>
            <person name="Wrighton K."/>
        </authorList>
    </citation>
    <scope>NUCLEOTIDE SEQUENCE [LARGE SCALE GENOMIC DNA]</scope>
    <source>
        <strain evidence="3 4">UTICA-S1B9</strain>
    </source>
</reference>
<dbReference type="AntiFam" id="ANF00008">
    <property type="entry name" value="Translation of CRISPR region"/>
</dbReference>
<organism evidence="3 4">
    <name type="scientific">Marinobacter persicus</name>
    <dbReference type="NCBI Taxonomy" id="930118"/>
    <lineage>
        <taxon>Bacteria</taxon>
        <taxon>Pseudomonadati</taxon>
        <taxon>Pseudomonadota</taxon>
        <taxon>Gammaproteobacteria</taxon>
        <taxon>Pseudomonadales</taxon>
        <taxon>Marinobacteraceae</taxon>
        <taxon>Marinobacter</taxon>
    </lineage>
</organism>
<comment type="caution">
    <text evidence="3">The sequence shown here is derived from an EMBL/GenBank/DDBJ whole genome shotgun (WGS) entry which is preliminary data.</text>
</comment>
<dbReference type="EMBL" id="PTIT01000006">
    <property type="protein sequence ID" value="PPK52388.1"/>
    <property type="molecule type" value="Genomic_DNA"/>
</dbReference>
<gene>
    <name evidence="3" type="ORF">B0H24_1006128</name>
    <name evidence="2" type="ORF">BY455_106128</name>
</gene>
<dbReference type="AntiFam" id="ANF00272">
    <property type="entry name" value="Translation of CRISPR region"/>
</dbReference>
<accession>A0A2S6G846</accession>
<reference evidence="2 5" key="1">
    <citation type="submission" date="2018-02" db="EMBL/GenBank/DDBJ databases">
        <title>Deep subsurface shale carbon reservoir microbial communities from Ohio and West Virginia, USA.</title>
        <authorList>
            <person name="Wrighton K."/>
        </authorList>
    </citation>
    <scope>NUCLEOTIDE SEQUENCE [LARGE SCALE GENOMIC DNA]</scope>
    <source>
        <strain evidence="2 5">UTICA-S1B6</strain>
    </source>
</reference>
<dbReference type="AlphaFoldDB" id="A0A2S6G846"/>
<dbReference type="Proteomes" id="UP000239446">
    <property type="component" value="Unassembled WGS sequence"/>
</dbReference>
<name>A0A2S6G846_9GAMM</name>
<evidence type="ECO:0000313" key="4">
    <source>
        <dbReference type="Proteomes" id="UP000239446"/>
    </source>
</evidence>
<evidence type="ECO:0000256" key="1">
    <source>
        <dbReference type="SAM" id="MobiDB-lite"/>
    </source>
</evidence>